<proteinExistence type="predicted"/>
<protein>
    <submittedName>
        <fullName evidence="2">Uncharacterized protein</fullName>
    </submittedName>
</protein>
<organism evidence="2 3">
    <name type="scientific">Bombella saccharophila</name>
    <dbReference type="NCBI Taxonomy" id="2967338"/>
    <lineage>
        <taxon>Bacteria</taxon>
        <taxon>Pseudomonadati</taxon>
        <taxon>Pseudomonadota</taxon>
        <taxon>Alphaproteobacteria</taxon>
        <taxon>Acetobacterales</taxon>
        <taxon>Acetobacteraceae</taxon>
        <taxon>Bombella</taxon>
    </lineage>
</organism>
<evidence type="ECO:0000313" key="3">
    <source>
        <dbReference type="Proteomes" id="UP001165648"/>
    </source>
</evidence>
<feature type="signal peptide" evidence="1">
    <location>
        <begin position="1"/>
        <end position="23"/>
    </location>
</feature>
<keyword evidence="1" id="KW-0732">Signal</keyword>
<name>A0ABT3W8G2_9PROT</name>
<evidence type="ECO:0000313" key="2">
    <source>
        <dbReference type="EMBL" id="MCX5614087.1"/>
    </source>
</evidence>
<sequence length="112" mass="11217">MLKRTCLLSGMALGLCAASLGVAASQPEADSAGVKQITTQFSGSVSPAGAVLDNKTGKIIGEIDRGGVVYNNQGSAVGSVDDNGLVRNKAGTPVAQVAKTNKLAGVAFLLEQ</sequence>
<reference evidence="2 3" key="1">
    <citation type="submission" date="2022-07" db="EMBL/GenBank/DDBJ databases">
        <title>Bombella genomes.</title>
        <authorList>
            <person name="Harer L."/>
            <person name="Styblova S."/>
            <person name="Ehrmann M."/>
        </authorList>
    </citation>
    <scope>NUCLEOTIDE SEQUENCE [LARGE SCALE GENOMIC DNA]</scope>
    <source>
        <strain evidence="2 3">TMW 2.2558</strain>
    </source>
</reference>
<accession>A0ABT3W8G2</accession>
<comment type="caution">
    <text evidence="2">The sequence shown here is derived from an EMBL/GenBank/DDBJ whole genome shotgun (WGS) entry which is preliminary data.</text>
</comment>
<feature type="chain" id="PRO_5045209556" evidence="1">
    <location>
        <begin position="24"/>
        <end position="112"/>
    </location>
</feature>
<dbReference type="Proteomes" id="UP001165648">
    <property type="component" value="Unassembled WGS sequence"/>
</dbReference>
<dbReference type="RefSeq" id="WP_266106335.1">
    <property type="nucleotide sequence ID" value="NZ_JANIDW010000001.1"/>
</dbReference>
<keyword evidence="3" id="KW-1185">Reference proteome</keyword>
<dbReference type="EMBL" id="JANIDW010000001">
    <property type="protein sequence ID" value="MCX5614087.1"/>
    <property type="molecule type" value="Genomic_DNA"/>
</dbReference>
<gene>
    <name evidence="2" type="ORF">NQF64_02330</name>
</gene>
<evidence type="ECO:0000256" key="1">
    <source>
        <dbReference type="SAM" id="SignalP"/>
    </source>
</evidence>